<keyword evidence="5" id="KW-0325">Glycoprotein</keyword>
<dbReference type="GO" id="GO:0008239">
    <property type="term" value="F:dipeptidyl-peptidase activity"/>
    <property type="evidence" value="ECO:0007669"/>
    <property type="project" value="TreeGrafter"/>
</dbReference>
<evidence type="ECO:0000313" key="7">
    <source>
        <dbReference type="Proteomes" id="UP000193218"/>
    </source>
</evidence>
<evidence type="ECO:0000256" key="1">
    <source>
        <dbReference type="ARBA" id="ARBA00011079"/>
    </source>
</evidence>
<evidence type="ECO:0000256" key="3">
    <source>
        <dbReference type="ARBA" id="ARBA00022729"/>
    </source>
</evidence>
<protein>
    <submittedName>
        <fullName evidence="6">Serine carboxypeptidase S28-domain-containing protein</fullName>
    </submittedName>
</protein>
<evidence type="ECO:0000256" key="5">
    <source>
        <dbReference type="ARBA" id="ARBA00023180"/>
    </source>
</evidence>
<keyword evidence="3" id="KW-0732">Signal</keyword>
<name>A0A1Y1UMG6_9TREE</name>
<evidence type="ECO:0000256" key="2">
    <source>
        <dbReference type="ARBA" id="ARBA00022670"/>
    </source>
</evidence>
<dbReference type="GO" id="GO:0004180">
    <property type="term" value="F:carboxypeptidase activity"/>
    <property type="evidence" value="ECO:0007669"/>
    <property type="project" value="UniProtKB-KW"/>
</dbReference>
<dbReference type="InterPro" id="IPR029058">
    <property type="entry name" value="AB_hydrolase_fold"/>
</dbReference>
<dbReference type="PANTHER" id="PTHR11010">
    <property type="entry name" value="PROTEASE S28 PRO-X CARBOXYPEPTIDASE-RELATED"/>
    <property type="match status" value="1"/>
</dbReference>
<dbReference type="Proteomes" id="UP000193218">
    <property type="component" value="Unassembled WGS sequence"/>
</dbReference>
<keyword evidence="2" id="KW-0645">Protease</keyword>
<keyword evidence="7" id="KW-1185">Reference proteome</keyword>
<dbReference type="Gene3D" id="3.40.50.1820">
    <property type="entry name" value="alpha/beta hydrolase"/>
    <property type="match status" value="2"/>
</dbReference>
<keyword evidence="4" id="KW-0378">Hydrolase</keyword>
<dbReference type="SUPFAM" id="SSF53474">
    <property type="entry name" value="alpha/beta-Hydrolases"/>
    <property type="match status" value="1"/>
</dbReference>
<evidence type="ECO:0000313" key="6">
    <source>
        <dbReference type="EMBL" id="ORX39182.1"/>
    </source>
</evidence>
<evidence type="ECO:0000256" key="4">
    <source>
        <dbReference type="ARBA" id="ARBA00022801"/>
    </source>
</evidence>
<dbReference type="InParanoid" id="A0A1Y1UMG6"/>
<organism evidence="6 7">
    <name type="scientific">Kockovaella imperatae</name>
    <dbReference type="NCBI Taxonomy" id="4999"/>
    <lineage>
        <taxon>Eukaryota</taxon>
        <taxon>Fungi</taxon>
        <taxon>Dikarya</taxon>
        <taxon>Basidiomycota</taxon>
        <taxon>Agaricomycotina</taxon>
        <taxon>Tremellomycetes</taxon>
        <taxon>Tremellales</taxon>
        <taxon>Cuniculitremaceae</taxon>
        <taxon>Kockovaella</taxon>
    </lineage>
</organism>
<reference evidence="6 7" key="1">
    <citation type="submission" date="2017-03" db="EMBL/GenBank/DDBJ databases">
        <title>Widespread Adenine N6-methylation of Active Genes in Fungi.</title>
        <authorList>
            <consortium name="DOE Joint Genome Institute"/>
            <person name="Mondo S.J."/>
            <person name="Dannebaum R.O."/>
            <person name="Kuo R.C."/>
            <person name="Louie K.B."/>
            <person name="Bewick A.J."/>
            <person name="Labutti K."/>
            <person name="Haridas S."/>
            <person name="Kuo A."/>
            <person name="Salamov A."/>
            <person name="Ahrendt S.R."/>
            <person name="Lau R."/>
            <person name="Bowen B.P."/>
            <person name="Lipzen A."/>
            <person name="Sullivan W."/>
            <person name="Andreopoulos W.B."/>
            <person name="Clum A."/>
            <person name="Lindquist E."/>
            <person name="Daum C."/>
            <person name="Northen T.R."/>
            <person name="Ramamoorthy G."/>
            <person name="Schmitz R.J."/>
            <person name="Gryganskyi A."/>
            <person name="Culley D."/>
            <person name="Magnuson J."/>
            <person name="James T.Y."/>
            <person name="O'Malley M.A."/>
            <person name="Stajich J.E."/>
            <person name="Spatafora J.W."/>
            <person name="Visel A."/>
            <person name="Grigoriev I.V."/>
        </authorList>
    </citation>
    <scope>NUCLEOTIDE SEQUENCE [LARGE SCALE GENOMIC DNA]</scope>
    <source>
        <strain evidence="6 7">NRRL Y-17943</strain>
    </source>
</reference>
<comment type="similarity">
    <text evidence="1">Belongs to the peptidase S28 family.</text>
</comment>
<dbReference type="AlphaFoldDB" id="A0A1Y1UMG6"/>
<sequence length="552" mass="61290">MRASTVSLGVIGLLGTSVNAISRLDGRVSEQLLRSGPPQIGLFQALLAQQTEDDARVALHQNSAQKPLQVVKPTYEAHCFPQLKTHFNDEDKSTFCQRYWVDASNYKEGGPVFVLDGGETDGANRIPFLEKGILQILANATGGLSIVLEHRYYGESIFVDSLTTDNLRWLNNEEALEDSAYFIENFKLPKSVLDVEADALSPKKTPWIYYGGSYAGARAAHMRVQYPHLVWGAIASSGVTHAQVEYSEYFQPIQKYGPVDCISALSDAITAVDSILDIGGPAAHALKSLFGLAELSDDQDFASLLSTPLGFWQGQNWDPKVGTDGFENFCAALLEPSLPILGKYGRIPSAVVNLAKYIRENIVSRCPRTPGNPASDIEECFGTQNATKYLNTDLDQEWRLWEFQVCTQWGYFQFAPAEGPRIVSKRVDLEYASKPCRLAYPPGEHFTVPAAPDVESVNARGDFAIEMDRLAFIDGDRDPWRPATPGSDLAPKRKSTVNKPVHLIYNGIHHYDENGLSDHDKEPARIRDIHELEKNFISEWVAHFHDEKAKTA</sequence>
<proteinExistence type="inferred from homology"/>
<comment type="caution">
    <text evidence="6">The sequence shown here is derived from an EMBL/GenBank/DDBJ whole genome shotgun (WGS) entry which is preliminary data.</text>
</comment>
<dbReference type="GO" id="GO:0070008">
    <property type="term" value="F:serine-type exopeptidase activity"/>
    <property type="evidence" value="ECO:0007669"/>
    <property type="project" value="InterPro"/>
</dbReference>
<gene>
    <name evidence="6" type="ORF">BD324DRAFT_618754</name>
</gene>
<dbReference type="InterPro" id="IPR008758">
    <property type="entry name" value="Peptidase_S28"/>
</dbReference>
<dbReference type="GeneID" id="33556887"/>
<keyword evidence="6" id="KW-0121">Carboxypeptidase</keyword>
<dbReference type="OrthoDB" id="2130629at2759"/>
<dbReference type="GO" id="GO:0006508">
    <property type="term" value="P:proteolysis"/>
    <property type="evidence" value="ECO:0007669"/>
    <property type="project" value="UniProtKB-KW"/>
</dbReference>
<dbReference type="FunFam" id="3.40.50.1820:FF:000368">
    <property type="entry name" value="Unplaced genomic scaffold supercont2.8, whole genome shotgun sequence"/>
    <property type="match status" value="1"/>
</dbReference>
<dbReference type="RefSeq" id="XP_021873045.1">
    <property type="nucleotide sequence ID" value="XM_022015079.1"/>
</dbReference>
<dbReference type="EMBL" id="NBSH01000003">
    <property type="protein sequence ID" value="ORX39182.1"/>
    <property type="molecule type" value="Genomic_DNA"/>
</dbReference>
<dbReference type="Pfam" id="PF05577">
    <property type="entry name" value="Peptidase_S28"/>
    <property type="match status" value="1"/>
</dbReference>
<accession>A0A1Y1UMG6</accession>
<dbReference type="PANTHER" id="PTHR11010:SF117">
    <property type="entry name" value="SERINE PROTEASE 16"/>
    <property type="match status" value="1"/>
</dbReference>